<reference evidence="3" key="1">
    <citation type="submission" date="2022-12" db="EMBL/GenBank/DDBJ databases">
        <title>Genome assemblies of Blomia tropicalis.</title>
        <authorList>
            <person name="Cui Y."/>
        </authorList>
    </citation>
    <scope>NUCLEOTIDE SEQUENCE</scope>
    <source>
        <tissue evidence="3">Adult mites</tissue>
    </source>
</reference>
<evidence type="ECO:0000256" key="1">
    <source>
        <dbReference type="SAM" id="MobiDB-lite"/>
    </source>
</evidence>
<dbReference type="Gene3D" id="3.40.50.1010">
    <property type="entry name" value="5'-nuclease"/>
    <property type="match status" value="1"/>
</dbReference>
<evidence type="ECO:0000313" key="4">
    <source>
        <dbReference type="Proteomes" id="UP001142055"/>
    </source>
</evidence>
<evidence type="ECO:0000259" key="2">
    <source>
        <dbReference type="Pfam" id="PF13638"/>
    </source>
</evidence>
<dbReference type="GO" id="GO:0005634">
    <property type="term" value="C:nucleus"/>
    <property type="evidence" value="ECO:0007669"/>
    <property type="project" value="TreeGrafter"/>
</dbReference>
<dbReference type="Proteomes" id="UP001142055">
    <property type="component" value="Chromosome 3"/>
</dbReference>
<accession>A0A9Q0RJN6</accession>
<feature type="domain" description="PIN" evidence="2">
    <location>
        <begin position="5"/>
        <end position="96"/>
    </location>
</feature>
<proteinExistence type="predicted"/>
<dbReference type="EMBL" id="JAPWDV010000003">
    <property type="protein sequence ID" value="KAJ6218213.1"/>
    <property type="molecule type" value="Genomic_DNA"/>
</dbReference>
<keyword evidence="4" id="KW-1185">Reference proteome</keyword>
<dbReference type="InterPro" id="IPR002716">
    <property type="entry name" value="PIN_dom"/>
</dbReference>
<protein>
    <recommendedName>
        <fullName evidence="2">PIN domain-containing protein</fullName>
    </recommendedName>
</protein>
<dbReference type="InterPro" id="IPR029060">
    <property type="entry name" value="PIN-like_dom_sf"/>
</dbReference>
<gene>
    <name evidence="3" type="ORF">RDWZM_009370</name>
</gene>
<dbReference type="AlphaFoldDB" id="A0A9Q0RJN6"/>
<dbReference type="SUPFAM" id="SSF88723">
    <property type="entry name" value="PIN domain-like"/>
    <property type="match status" value="1"/>
</dbReference>
<organism evidence="3 4">
    <name type="scientific">Blomia tropicalis</name>
    <name type="common">Mite</name>
    <dbReference type="NCBI Taxonomy" id="40697"/>
    <lineage>
        <taxon>Eukaryota</taxon>
        <taxon>Metazoa</taxon>
        <taxon>Ecdysozoa</taxon>
        <taxon>Arthropoda</taxon>
        <taxon>Chelicerata</taxon>
        <taxon>Arachnida</taxon>
        <taxon>Acari</taxon>
        <taxon>Acariformes</taxon>
        <taxon>Sarcoptiformes</taxon>
        <taxon>Astigmata</taxon>
        <taxon>Glycyphagoidea</taxon>
        <taxon>Echimyopodidae</taxon>
        <taxon>Blomia</taxon>
    </lineage>
</organism>
<dbReference type="InterPro" id="IPR052626">
    <property type="entry name" value="SWT1_Regulator"/>
</dbReference>
<evidence type="ECO:0000313" key="3">
    <source>
        <dbReference type="EMBL" id="KAJ6218213.1"/>
    </source>
</evidence>
<dbReference type="Pfam" id="PF13638">
    <property type="entry name" value="PIN_4"/>
    <property type="match status" value="1"/>
</dbReference>
<dbReference type="PANTHER" id="PTHR16161">
    <property type="entry name" value="TRANSCRIPTIONAL PROTEIN SWT1"/>
    <property type="match status" value="1"/>
</dbReference>
<feature type="region of interest" description="Disordered" evidence="1">
    <location>
        <begin position="125"/>
        <end position="151"/>
    </location>
</feature>
<sequence length="270" mass="31256">MANKTSCGNNAQLAIKFLNEQLKRKEKSLIKGEIDANSGQTSNTQKLTIKSNDDKILDCCLRMNNEYNMDQYRVILLSNDRNLQNKALVYNISSYSINEFNNQFAEFSEMKYKFLAKNVDSANISSESANDETVKPNSAKRRKNEHSQSTMKANYQVTSQELTQGLSNQNLTARHEQSNSLVEFCIDKLKSTFGEKWNTVFPKFKGETASQMDCLNMMKNNWIGVFSDFFNRNQTVLDLLNWLTNRKNESNQKLFDENLKRLRNFIQNIK</sequence>
<dbReference type="PANTHER" id="PTHR16161:SF0">
    <property type="entry name" value="TRANSCRIPTIONAL PROTEIN SWT1"/>
    <property type="match status" value="1"/>
</dbReference>
<name>A0A9Q0RJN6_BLOTA</name>
<comment type="caution">
    <text evidence="3">The sequence shown here is derived from an EMBL/GenBank/DDBJ whole genome shotgun (WGS) entry which is preliminary data.</text>
</comment>